<feature type="region of interest" description="Disordered" evidence="7">
    <location>
        <begin position="1007"/>
        <end position="1043"/>
    </location>
</feature>
<feature type="region of interest" description="Disordered" evidence="7">
    <location>
        <begin position="704"/>
        <end position="981"/>
    </location>
</feature>
<dbReference type="GO" id="GO:0006397">
    <property type="term" value="P:mRNA processing"/>
    <property type="evidence" value="ECO:0007669"/>
    <property type="project" value="InterPro"/>
</dbReference>
<keyword evidence="2" id="KW-0479">Metal-binding</keyword>
<feature type="compositionally biased region" description="Basic and acidic residues" evidence="7">
    <location>
        <begin position="1195"/>
        <end position="1229"/>
    </location>
</feature>
<comment type="subcellular location">
    <subcellularLocation>
        <location evidence="1">Nucleus</location>
    </subcellularLocation>
</comment>
<dbReference type="InterPro" id="IPR025829">
    <property type="entry name" value="Zn_knuckle_CX2CX3GHX4C"/>
</dbReference>
<keyword evidence="3 6" id="KW-0863">Zinc-finger</keyword>
<reference evidence="11 12" key="1">
    <citation type="submission" date="2015-01" db="EMBL/GenBank/DDBJ databases">
        <title>Evolution of Trichinella species and genotypes.</title>
        <authorList>
            <person name="Korhonen P.K."/>
            <person name="Edoardo P."/>
            <person name="Giuseppe L.R."/>
            <person name="Gasser R.B."/>
        </authorList>
    </citation>
    <scope>NUCLEOTIDE SEQUENCE [LARGE SCALE GENOMIC DNA]</scope>
    <source>
        <strain evidence="11">ISS176</strain>
    </source>
</reference>
<feature type="compositionally biased region" description="Basic residues" evidence="7">
    <location>
        <begin position="1417"/>
        <end position="1432"/>
    </location>
</feature>
<feature type="compositionally biased region" description="Basic residues" evidence="7">
    <location>
        <begin position="716"/>
        <end position="735"/>
    </location>
</feature>
<dbReference type="InterPro" id="IPR001878">
    <property type="entry name" value="Znf_CCHC"/>
</dbReference>
<feature type="compositionally biased region" description="Low complexity" evidence="7">
    <location>
        <begin position="1368"/>
        <end position="1381"/>
    </location>
</feature>
<feature type="region of interest" description="Disordered" evidence="7">
    <location>
        <begin position="1056"/>
        <end position="1146"/>
    </location>
</feature>
<dbReference type="GO" id="GO:0019899">
    <property type="term" value="F:enzyme binding"/>
    <property type="evidence" value="ECO:0007669"/>
    <property type="project" value="UniProtKB-ARBA"/>
</dbReference>
<dbReference type="SUPFAM" id="SSF57850">
    <property type="entry name" value="RING/U-box"/>
    <property type="match status" value="1"/>
</dbReference>
<feature type="compositionally biased region" description="Basic and acidic residues" evidence="7">
    <location>
        <begin position="772"/>
        <end position="822"/>
    </location>
</feature>
<dbReference type="Pfam" id="PF13696">
    <property type="entry name" value="zf-CCHC_2"/>
    <property type="match status" value="1"/>
</dbReference>
<accession>A0A0V1K7V8</accession>
<dbReference type="SMART" id="SM00343">
    <property type="entry name" value="ZnF_C2HC"/>
    <property type="match status" value="1"/>
</dbReference>
<dbReference type="InterPro" id="IPR036875">
    <property type="entry name" value="Znf_CCHC_sf"/>
</dbReference>
<dbReference type="Pfam" id="PF08783">
    <property type="entry name" value="DWNN"/>
    <property type="match status" value="1"/>
</dbReference>
<feature type="compositionally biased region" description="Basic residues" evidence="7">
    <location>
        <begin position="948"/>
        <end position="965"/>
    </location>
</feature>
<dbReference type="PANTHER" id="PTHR15439">
    <property type="entry name" value="RETINOBLASTOMA-BINDING PROTEIN 6"/>
    <property type="match status" value="1"/>
</dbReference>
<evidence type="ECO:0000256" key="1">
    <source>
        <dbReference type="ARBA" id="ARBA00004123"/>
    </source>
</evidence>
<feature type="compositionally biased region" description="Basic residues" evidence="7">
    <location>
        <begin position="1243"/>
        <end position="1257"/>
    </location>
</feature>
<dbReference type="EMBL" id="JYDV01000010">
    <property type="protein sequence ID" value="KRZ43322.1"/>
    <property type="molecule type" value="Genomic_DNA"/>
</dbReference>
<feature type="compositionally biased region" description="Low complexity" evidence="7">
    <location>
        <begin position="1062"/>
        <end position="1072"/>
    </location>
</feature>
<evidence type="ECO:0000256" key="3">
    <source>
        <dbReference type="ARBA" id="ARBA00022771"/>
    </source>
</evidence>
<dbReference type="PROSITE" id="PS50089">
    <property type="entry name" value="ZF_RING_2"/>
    <property type="match status" value="1"/>
</dbReference>
<dbReference type="PROSITE" id="PS51282">
    <property type="entry name" value="DWNN"/>
    <property type="match status" value="1"/>
</dbReference>
<evidence type="ECO:0000259" key="8">
    <source>
        <dbReference type="PROSITE" id="PS50089"/>
    </source>
</evidence>
<evidence type="ECO:0000259" key="9">
    <source>
        <dbReference type="PROSITE" id="PS50158"/>
    </source>
</evidence>
<evidence type="ECO:0000256" key="2">
    <source>
        <dbReference type="ARBA" id="ARBA00022723"/>
    </source>
</evidence>
<dbReference type="GO" id="GO:0008270">
    <property type="term" value="F:zinc ion binding"/>
    <property type="evidence" value="ECO:0007669"/>
    <property type="project" value="UniProtKB-KW"/>
</dbReference>
<dbReference type="PANTHER" id="PTHR15439:SF0">
    <property type="entry name" value="CELL DIVISION CYCLE AND APOPTOSIS REGULATOR PROTEIN 1-RELATED"/>
    <property type="match status" value="1"/>
</dbReference>
<dbReference type="Gene3D" id="4.10.60.10">
    <property type="entry name" value="Zinc finger, CCHC-type"/>
    <property type="match status" value="1"/>
</dbReference>
<name>A0A0V1K7V8_TRIPS</name>
<feature type="compositionally biased region" description="Polar residues" evidence="7">
    <location>
        <begin position="824"/>
        <end position="847"/>
    </location>
</feature>
<dbReference type="SMART" id="SM01180">
    <property type="entry name" value="DWNN"/>
    <property type="match status" value="1"/>
</dbReference>
<organism evidence="11 12">
    <name type="scientific">Trichinella pseudospiralis</name>
    <name type="common">Parasitic roundworm</name>
    <dbReference type="NCBI Taxonomy" id="6337"/>
    <lineage>
        <taxon>Eukaryota</taxon>
        <taxon>Metazoa</taxon>
        <taxon>Ecdysozoa</taxon>
        <taxon>Nematoda</taxon>
        <taxon>Enoplea</taxon>
        <taxon>Dorylaimia</taxon>
        <taxon>Trichinellida</taxon>
        <taxon>Trichinellidae</taxon>
        <taxon>Trichinella</taxon>
    </lineage>
</organism>
<dbReference type="PROSITE" id="PS50158">
    <property type="entry name" value="ZF_CCHC"/>
    <property type="match status" value="1"/>
</dbReference>
<feature type="domain" description="DWNN" evidence="10">
    <location>
        <begin position="28"/>
        <end position="100"/>
    </location>
</feature>
<protein>
    <submittedName>
        <fullName evidence="11">E3 ubiquitin-protein ligase RBBP6</fullName>
    </submittedName>
</protein>
<dbReference type="Gene3D" id="3.30.40.10">
    <property type="entry name" value="Zinc/RING finger domain, C3HC4 (zinc finger)"/>
    <property type="match status" value="1"/>
</dbReference>
<feature type="compositionally biased region" description="Basic and acidic residues" evidence="7">
    <location>
        <begin position="1395"/>
        <end position="1416"/>
    </location>
</feature>
<feature type="domain" description="CCHC-type" evidence="9">
    <location>
        <begin position="202"/>
        <end position="216"/>
    </location>
</feature>
<sequence>LLFCCLRELVVEAAFVLLFCVVPVMSCIHYKFKSSLDYKTVSFEGLSVTLTNLKRLILEKEGIRTADFDLKVSNAQTGKEYTEDGGPIMRHTSVVVARVPADAQRRLPKVWDRSTEGVVVSSSSSIDSVGFSSLLVRFAFYEFAIGAFLQFAFINLQKTGKNMTEEERIKLMEKESTREYDPSKYCKKNVTLTGTPPPSYLCNRCGQTGHWIKFCPTLNVKRTTGIPKNELLETTPDDPQAMMTSIGTFAVPVLHKNAFLIGKKEKPFISEEDDESLRKPAEASEKEALPTELLCSLCDNILKDAVVIPCCGFSFCDQCIRKHLLGKQECPNCREPAVAAASLIPNGQLRMAVLKYRREKDCQNKPAAVHIPMAATMKCPQSLARYKQNVVLVVVAFCMQINVVFSFSTSNAAVCKNVAKNSITAVQAGGGGAGAFSSSKQENLLSSKAVKPTVGARGGGVEQKMNPNVVGSSTKLTNMVPRCITNHNYNSTNATTVLVNNNSTAKSNSKNTGVPLTTVTSAAMKCSALTATAPAAAFLGVASSNANNAAGVGGGNGNNVVGGNGGAGAGAGGGTVMTTKAAVLRANSPNAPVFPPTIPPYMPQPYYAGFQGLASYPVSIPPPVLPVAMPVRPFGTPFPSQPPPPGLYSAGQIDPFSAHFPPANVRPLVDEKPFCMEKSHPLPNRNYRDRDAWDDYLALKDRLRPSRRTSSDSSRSPRRRRRRSRSSHRHSSYRKSSRDRYREISKSHSSRRSSSTRHRHDSSRGRRVTAVVEEKRTRERRKYENDHRHQKSDQLRDAKDDGSKGSKKKNVDVMKEVVREASLKPTNMNNQDENESNVNKSQQSVVKTTDGERSKSIPAVNRQDTKRSTAKVATASTNTSTSAAVDGKVEATDKRHYSSSSKRSSKHHHHHHHHHHQQQQQQQQQHRVKRKLSSSTAEGKENLDVHSNLKRKPTPSKSGGSKRRSPATTTTTVAGARNKDDDNDVLVSERLDFCELTEIDVYTLSECEKSATEPTPGSEKTNNIQQQQHQEQQEQPKNNNQKATTITTTTVELKARNSNGCQQQKQQQQQQRQTEKKRNHGQPPAVGGDSRGRSVAEKTHDKKLHRDCNNNGKEEKRDEHRPKKGGGDIVMEKRNRDERPKVSSLNVVAEELPAAADDTASAIVADVNDADGVGDSGGGGGAAAGADAAEVDGNEEGKEQPEKQETAKVSHHQQEQPNDQEKQNEDQDGGKSLNSDSAENKKEKKRKKQKRKKKKKDRKEATSAASSSGKSKKKKKHHRRRRRRQHSRHRRHHRRHNHHRADGSRDQSSSSPPPPRPESKRHHRKKRSKRADDHTSDTAAGGGGGADNGELVVDKKKAVKYSKSTYASSSSNNNNNNNNNNSKHRYAQYNNSGNNHEDLHSRMERRWDASEEEGRTSSRHKSDGRHRRHRYH</sequence>
<feature type="compositionally biased region" description="Basic and acidic residues" evidence="7">
    <location>
        <begin position="1090"/>
        <end position="1121"/>
    </location>
</feature>
<keyword evidence="4" id="KW-0862">Zinc</keyword>
<dbReference type="InterPro" id="IPR001841">
    <property type="entry name" value="Znf_RING"/>
</dbReference>
<evidence type="ECO:0000256" key="6">
    <source>
        <dbReference type="PROSITE-ProRule" id="PRU00047"/>
    </source>
</evidence>
<feature type="compositionally biased region" description="Gly residues" evidence="7">
    <location>
        <begin position="1174"/>
        <end position="1183"/>
    </location>
</feature>
<dbReference type="GO" id="GO:0016567">
    <property type="term" value="P:protein ubiquitination"/>
    <property type="evidence" value="ECO:0007669"/>
    <property type="project" value="InterPro"/>
</dbReference>
<feature type="compositionally biased region" description="Basic residues" evidence="7">
    <location>
        <begin position="1270"/>
        <end position="1299"/>
    </location>
</feature>
<gene>
    <name evidence="11" type="primary">Rbbp6</name>
    <name evidence="11" type="ORF">T4C_2818</name>
</gene>
<dbReference type="InterPro" id="IPR013083">
    <property type="entry name" value="Znf_RING/FYVE/PHD"/>
</dbReference>
<evidence type="ECO:0000313" key="12">
    <source>
        <dbReference type="Proteomes" id="UP000054826"/>
    </source>
</evidence>
<feature type="compositionally biased region" description="Low complexity" evidence="7">
    <location>
        <begin position="1019"/>
        <end position="1043"/>
    </location>
</feature>
<feature type="compositionally biased region" description="Basic residues" evidence="7">
    <location>
        <begin position="1319"/>
        <end position="1329"/>
    </location>
</feature>
<dbReference type="Pfam" id="PF13920">
    <property type="entry name" value="zf-C3HC4_3"/>
    <property type="match status" value="1"/>
</dbReference>
<dbReference type="CDD" id="cd16620">
    <property type="entry name" value="vRING-HC-C4C4_RBBP6"/>
    <property type="match status" value="1"/>
</dbReference>
<dbReference type="InterPro" id="IPR014891">
    <property type="entry name" value="DWNN_domain"/>
</dbReference>
<dbReference type="SUPFAM" id="SSF57756">
    <property type="entry name" value="Retrovirus zinc finger-like domains"/>
    <property type="match status" value="1"/>
</dbReference>
<feature type="compositionally biased region" description="Basic and acidic residues" evidence="7">
    <location>
        <begin position="1130"/>
        <end position="1141"/>
    </location>
</feature>
<comment type="caution">
    <text evidence="11">The sequence shown here is derived from an EMBL/GenBank/DDBJ whole genome shotgun (WGS) entry which is preliminary data.</text>
</comment>
<dbReference type="GO" id="GO:0003676">
    <property type="term" value="F:nucleic acid binding"/>
    <property type="evidence" value="ECO:0007669"/>
    <property type="project" value="InterPro"/>
</dbReference>
<evidence type="ECO:0000259" key="10">
    <source>
        <dbReference type="PROSITE" id="PS51282"/>
    </source>
</evidence>
<dbReference type="InterPro" id="IPR033489">
    <property type="entry name" value="RBBP6"/>
</dbReference>
<feature type="compositionally biased region" description="Basic residues" evidence="7">
    <location>
        <begin position="748"/>
        <end position="767"/>
    </location>
</feature>
<proteinExistence type="predicted"/>
<evidence type="ECO:0000256" key="4">
    <source>
        <dbReference type="ARBA" id="ARBA00022833"/>
    </source>
</evidence>
<evidence type="ECO:0000256" key="7">
    <source>
        <dbReference type="SAM" id="MobiDB-lite"/>
    </source>
</evidence>
<dbReference type="Gene3D" id="3.10.20.90">
    <property type="entry name" value="Phosphatidylinositol 3-kinase Catalytic Subunit, Chain A, domain 1"/>
    <property type="match status" value="1"/>
</dbReference>
<feature type="non-terminal residue" evidence="11">
    <location>
        <position position="1"/>
    </location>
</feature>
<dbReference type="GO" id="GO:0006511">
    <property type="term" value="P:ubiquitin-dependent protein catabolic process"/>
    <property type="evidence" value="ECO:0007669"/>
    <property type="project" value="TreeGrafter"/>
</dbReference>
<evidence type="ECO:0000313" key="11">
    <source>
        <dbReference type="EMBL" id="KRZ43322.1"/>
    </source>
</evidence>
<dbReference type="GO" id="GO:0061630">
    <property type="term" value="F:ubiquitin protein ligase activity"/>
    <property type="evidence" value="ECO:0007669"/>
    <property type="project" value="InterPro"/>
</dbReference>
<feature type="compositionally biased region" description="Basic residues" evidence="7">
    <location>
        <begin position="903"/>
        <end position="917"/>
    </location>
</feature>
<feature type="compositionally biased region" description="Basic and acidic residues" evidence="7">
    <location>
        <begin position="736"/>
        <end position="746"/>
    </location>
</feature>
<feature type="compositionally biased region" description="Low complexity" evidence="7">
    <location>
        <begin position="870"/>
        <end position="884"/>
    </location>
</feature>
<dbReference type="GO" id="GO:0005634">
    <property type="term" value="C:nucleus"/>
    <property type="evidence" value="ECO:0007669"/>
    <property type="project" value="UniProtKB-SubCell"/>
</dbReference>
<dbReference type="Proteomes" id="UP000054826">
    <property type="component" value="Unassembled WGS sequence"/>
</dbReference>
<feature type="region of interest" description="Disordered" evidence="7">
    <location>
        <begin position="1168"/>
        <end position="1432"/>
    </location>
</feature>
<evidence type="ECO:0000256" key="5">
    <source>
        <dbReference type="ARBA" id="ARBA00023242"/>
    </source>
</evidence>
<feature type="compositionally biased region" description="Basic and acidic residues" evidence="7">
    <location>
        <begin position="887"/>
        <end position="896"/>
    </location>
</feature>
<keyword evidence="5" id="KW-0539">Nucleus</keyword>
<feature type="domain" description="RING-type" evidence="8">
    <location>
        <begin position="295"/>
        <end position="334"/>
    </location>
</feature>